<dbReference type="KEGG" id="soe:110783795"/>
<dbReference type="FunFam" id="1.10.357.140:FF:000006">
    <property type="entry name" value="Protoheme IX farnesyltransferase, mitochondrial"/>
    <property type="match status" value="1"/>
</dbReference>
<evidence type="ECO:0000256" key="8">
    <source>
        <dbReference type="SAM" id="Phobius"/>
    </source>
</evidence>
<reference evidence="9" key="1">
    <citation type="journal article" date="2021" name="Nat. Commun.">
        <title>Genomic analyses provide insights into spinach domestication and the genetic basis of agronomic traits.</title>
        <authorList>
            <person name="Cai X."/>
            <person name="Sun X."/>
            <person name="Xu C."/>
            <person name="Sun H."/>
            <person name="Wang X."/>
            <person name="Ge C."/>
            <person name="Zhang Z."/>
            <person name="Wang Q."/>
            <person name="Fei Z."/>
            <person name="Jiao C."/>
            <person name="Wang Q."/>
        </authorList>
    </citation>
    <scope>NUCLEOTIDE SEQUENCE [LARGE SCALE GENOMIC DNA]</scope>
    <source>
        <strain evidence="9">cv. Varoflay</strain>
    </source>
</reference>
<keyword evidence="3 8" id="KW-0812">Transmembrane</keyword>
<evidence type="ECO:0000256" key="2">
    <source>
        <dbReference type="ARBA" id="ARBA00022679"/>
    </source>
</evidence>
<feature type="transmembrane region" description="Helical" evidence="8">
    <location>
        <begin position="108"/>
        <end position="127"/>
    </location>
</feature>
<feature type="transmembrane region" description="Helical" evidence="8">
    <location>
        <begin position="358"/>
        <end position="378"/>
    </location>
</feature>
<dbReference type="InterPro" id="IPR006369">
    <property type="entry name" value="Protohaem_IX_farnesylTrfase"/>
</dbReference>
<dbReference type="RefSeq" id="XP_021843860.1">
    <property type="nucleotide sequence ID" value="XM_021988168.2"/>
</dbReference>
<name>A0A9R0I7Z9_SPIOL</name>
<evidence type="ECO:0000256" key="5">
    <source>
        <dbReference type="ARBA" id="ARBA00023133"/>
    </source>
</evidence>
<dbReference type="GO" id="GO:0016020">
    <property type="term" value="C:membrane"/>
    <property type="evidence" value="ECO:0007669"/>
    <property type="project" value="UniProtKB-SubCell"/>
</dbReference>
<evidence type="ECO:0000256" key="7">
    <source>
        <dbReference type="ARBA" id="ARBA00030253"/>
    </source>
</evidence>
<evidence type="ECO:0000313" key="10">
    <source>
        <dbReference type="RefSeq" id="XP_021843860.1"/>
    </source>
</evidence>
<dbReference type="InterPro" id="IPR044878">
    <property type="entry name" value="UbiA_sf"/>
</dbReference>
<dbReference type="GO" id="GO:0006784">
    <property type="term" value="P:heme A biosynthetic process"/>
    <property type="evidence" value="ECO:0000318"/>
    <property type="project" value="GO_Central"/>
</dbReference>
<keyword evidence="5" id="KW-0350">Heme biosynthesis</keyword>
<proteinExistence type="inferred from homology"/>
<feature type="transmembrane region" description="Helical" evidence="8">
    <location>
        <begin position="133"/>
        <end position="154"/>
    </location>
</feature>
<dbReference type="NCBIfam" id="TIGR01473">
    <property type="entry name" value="cyoE_ctaB"/>
    <property type="match status" value="1"/>
</dbReference>
<dbReference type="Proteomes" id="UP000813463">
    <property type="component" value="Chromosome 4"/>
</dbReference>
<evidence type="ECO:0000313" key="9">
    <source>
        <dbReference type="Proteomes" id="UP000813463"/>
    </source>
</evidence>
<evidence type="ECO:0000256" key="6">
    <source>
        <dbReference type="ARBA" id="ARBA00023136"/>
    </source>
</evidence>
<comment type="subcellular location">
    <subcellularLocation>
        <location evidence="1">Membrane</location>
        <topology evidence="1">Multi-pass membrane protein</topology>
    </subcellularLocation>
</comment>
<keyword evidence="2" id="KW-0808">Transferase</keyword>
<dbReference type="AlphaFoldDB" id="A0A9R0I7Z9"/>
<sequence length="437" mass="47761">MWRTSISLSLKRLNHLSYLNPNPFSSLQKRSPSFDTIHGGFSSFSHLYSSTIPKSYDSTKLDLGLRRFSQLGISSAATVDVSSTLSRDLVGAFSHYGRCYWELSKAKLSMLVVATTGTGYVLGSGQIIDLAGLCWTCAGTMMVAASASSLNQVFEVKNDAKMKRTMQRPLPSGRLTVLNAVAWAFIVGIAGTGLLACKANALAAGLGASNLLLYAFIYTPMKQLHPVNTWVGAVVGAIPPLLGWAAASGEISLNGMILPAALYFWQLPHFMALAYLCRDDYAAGGYRMISLTDTSGRRTALVALRNCLYLIPVGYLAYEWGLTSGWFCLESSLLTLAIGGTAMSFYLNRTTKNAKRMFLASLVYLPVFMSGLMFHRLYNNWQATQTVPSSRFMQESDYADNEKQLRKTSSSKQGRPPVAYASVAPFPFLPAPSYSHY</sequence>
<dbReference type="OrthoDB" id="5211at2759"/>
<keyword evidence="9" id="KW-1185">Reference proteome</keyword>
<dbReference type="Gene3D" id="1.10.357.140">
    <property type="entry name" value="UbiA prenyltransferase"/>
    <property type="match status" value="1"/>
</dbReference>
<dbReference type="Pfam" id="PF01040">
    <property type="entry name" value="UbiA"/>
    <property type="match status" value="1"/>
</dbReference>
<dbReference type="PANTHER" id="PTHR43448:SF2">
    <property type="entry name" value="PROTOHEME IX FARNESYLTRANSFERASE, MITOCHONDRIAL"/>
    <property type="match status" value="1"/>
</dbReference>
<organism evidence="9 10">
    <name type="scientific">Spinacia oleracea</name>
    <name type="common">Spinach</name>
    <dbReference type="NCBI Taxonomy" id="3562"/>
    <lineage>
        <taxon>Eukaryota</taxon>
        <taxon>Viridiplantae</taxon>
        <taxon>Streptophyta</taxon>
        <taxon>Embryophyta</taxon>
        <taxon>Tracheophyta</taxon>
        <taxon>Spermatophyta</taxon>
        <taxon>Magnoliopsida</taxon>
        <taxon>eudicotyledons</taxon>
        <taxon>Gunneridae</taxon>
        <taxon>Pentapetalae</taxon>
        <taxon>Caryophyllales</taxon>
        <taxon>Chenopodiaceae</taxon>
        <taxon>Chenopodioideae</taxon>
        <taxon>Anserineae</taxon>
        <taxon>Spinacia</taxon>
    </lineage>
</organism>
<feature type="transmembrane region" description="Helical" evidence="8">
    <location>
        <begin position="175"/>
        <end position="195"/>
    </location>
</feature>
<reference evidence="10" key="2">
    <citation type="submission" date="2025-08" db="UniProtKB">
        <authorList>
            <consortium name="RefSeq"/>
        </authorList>
    </citation>
    <scope>IDENTIFICATION</scope>
    <source>
        <tissue evidence="10">Leaf</tissue>
    </source>
</reference>
<accession>A0A9R0I7Z9</accession>
<protein>
    <recommendedName>
        <fullName evidence="7">Heme O synthase</fullName>
    </recommendedName>
</protein>
<gene>
    <name evidence="10" type="primary">LOC110783795</name>
</gene>
<feature type="transmembrane region" description="Helical" evidence="8">
    <location>
        <begin position="298"/>
        <end position="318"/>
    </location>
</feature>
<keyword evidence="4 8" id="KW-1133">Transmembrane helix</keyword>
<dbReference type="CDD" id="cd13957">
    <property type="entry name" value="PT_UbiA_Cox10"/>
    <property type="match status" value="1"/>
</dbReference>
<dbReference type="GO" id="GO:0008495">
    <property type="term" value="F:protoheme IX farnesyltransferase activity"/>
    <property type="evidence" value="ECO:0000318"/>
    <property type="project" value="GO_Central"/>
</dbReference>
<dbReference type="HAMAP" id="MF_00154">
    <property type="entry name" value="CyoE_CtaB"/>
    <property type="match status" value="1"/>
</dbReference>
<evidence type="ECO:0000256" key="1">
    <source>
        <dbReference type="ARBA" id="ARBA00004141"/>
    </source>
</evidence>
<keyword evidence="6 8" id="KW-0472">Membrane</keyword>
<evidence type="ECO:0000256" key="4">
    <source>
        <dbReference type="ARBA" id="ARBA00022989"/>
    </source>
</evidence>
<evidence type="ECO:0000256" key="3">
    <source>
        <dbReference type="ARBA" id="ARBA00022692"/>
    </source>
</evidence>
<feature type="transmembrane region" description="Helical" evidence="8">
    <location>
        <begin position="324"/>
        <end position="346"/>
    </location>
</feature>
<dbReference type="InterPro" id="IPR000537">
    <property type="entry name" value="UbiA_prenyltransferase"/>
</dbReference>
<dbReference type="PANTHER" id="PTHR43448">
    <property type="entry name" value="PROTOHEME IX FARNESYLTRANSFERASE, MITOCHONDRIAL"/>
    <property type="match status" value="1"/>
</dbReference>
<feature type="transmembrane region" description="Helical" evidence="8">
    <location>
        <begin position="230"/>
        <end position="247"/>
    </location>
</feature>
<feature type="transmembrane region" description="Helical" evidence="8">
    <location>
        <begin position="201"/>
        <end position="218"/>
    </location>
</feature>
<dbReference type="GO" id="GO:0005739">
    <property type="term" value="C:mitochondrion"/>
    <property type="evidence" value="ECO:0000318"/>
    <property type="project" value="GO_Central"/>
</dbReference>
<dbReference type="GeneID" id="110783795"/>
<feature type="transmembrane region" description="Helical" evidence="8">
    <location>
        <begin position="253"/>
        <end position="277"/>
    </location>
</feature>